<evidence type="ECO:0000313" key="1">
    <source>
        <dbReference type="EMBL" id="KJV82074.1"/>
    </source>
</evidence>
<organism evidence="1 2">
    <name type="scientific">Anaplasma phagocytophilum str. CRT53-1</name>
    <dbReference type="NCBI Taxonomy" id="1359157"/>
    <lineage>
        <taxon>Bacteria</taxon>
        <taxon>Pseudomonadati</taxon>
        <taxon>Pseudomonadota</taxon>
        <taxon>Alphaproteobacteria</taxon>
        <taxon>Rickettsiales</taxon>
        <taxon>Anaplasmataceae</taxon>
        <taxon>Anaplasma</taxon>
        <taxon>phagocytophilum group</taxon>
    </lineage>
</organism>
<reference evidence="1 2" key="1">
    <citation type="submission" date="2015-01" db="EMBL/GenBank/DDBJ databases">
        <title>Genome Sequencing of Rickettsiales.</title>
        <authorList>
            <person name="Daugherty S.C."/>
            <person name="Su Q."/>
            <person name="Abolude K."/>
            <person name="Beier-Sexton M."/>
            <person name="Carlyon J.A."/>
            <person name="Carter R."/>
            <person name="Day N.P."/>
            <person name="Dumler S.J."/>
            <person name="Dyachenko V."/>
            <person name="Godinez A."/>
            <person name="Kurtti T.J."/>
            <person name="Lichay M."/>
            <person name="Mullins K.E."/>
            <person name="Ott S."/>
            <person name="Pappas-Brown V."/>
            <person name="Paris D.H."/>
            <person name="Patel P."/>
            <person name="Richards A.L."/>
            <person name="Sadzewicz L."/>
            <person name="Sears K."/>
            <person name="Seidman D."/>
            <person name="Sengamalay N."/>
            <person name="Stenos J."/>
            <person name="Tallon L.J."/>
            <person name="Vincent G."/>
            <person name="Fraser C.M."/>
            <person name="Munderloh U."/>
            <person name="Dunning-Hotopp J.C."/>
        </authorList>
    </citation>
    <scope>NUCLEOTIDE SEQUENCE [LARGE SCALE GENOMIC DNA]</scope>
    <source>
        <strain evidence="1 2">CRT53-1</strain>
    </source>
</reference>
<comment type="caution">
    <text evidence="1">The sequence shown here is derived from an EMBL/GenBank/DDBJ whole genome shotgun (WGS) entry which is preliminary data.</text>
</comment>
<evidence type="ECO:0000313" key="2">
    <source>
        <dbReference type="Proteomes" id="UP000033722"/>
    </source>
</evidence>
<name>A0A0F3PS89_ANAPH</name>
<sequence length="42" mass="4697">MPACREKSTGFGEANDSEGSINITVGRANTQIFFFIADYKYF</sequence>
<protein>
    <submittedName>
        <fullName evidence="1">Uncharacterized protein</fullName>
    </submittedName>
</protein>
<proteinExistence type="predicted"/>
<accession>A0A0F3PS89</accession>
<dbReference type="AlphaFoldDB" id="A0A0F3PS89"/>
<dbReference type="EMBL" id="LAOD01000030">
    <property type="protein sequence ID" value="KJV82074.1"/>
    <property type="molecule type" value="Genomic_DNA"/>
</dbReference>
<dbReference type="Proteomes" id="UP000033722">
    <property type="component" value="Unassembled WGS sequence"/>
</dbReference>
<gene>
    <name evidence="1" type="ORF">APHCRT_1396</name>
</gene>